<comment type="similarity">
    <text evidence="3">Belongs to the class-III pyridoxal-phosphate-dependent aminotransferase family.</text>
</comment>
<organism evidence="4 5">
    <name type="scientific">Candidatus Chloroploca asiatica</name>
    <dbReference type="NCBI Taxonomy" id="1506545"/>
    <lineage>
        <taxon>Bacteria</taxon>
        <taxon>Bacillati</taxon>
        <taxon>Chloroflexota</taxon>
        <taxon>Chloroflexia</taxon>
        <taxon>Chloroflexales</taxon>
        <taxon>Chloroflexineae</taxon>
        <taxon>Oscillochloridaceae</taxon>
        <taxon>Candidatus Chloroploca</taxon>
    </lineage>
</organism>
<gene>
    <name evidence="4" type="ORF">A9Q02_20800</name>
</gene>
<dbReference type="InterPro" id="IPR005814">
    <property type="entry name" value="Aminotrans_3"/>
</dbReference>
<sequence length="449" mass="47191">MQKLEQLYQARFARSGYLAEKARSHFPGGVTHDGRSAAPFPLFIERASGANKWDADDNQLIDYWCGHGALLLGHGHPAIVAAVREQIERGTHAGGENALALRWAELIKQLVPGAERVRFTASGTEATMLALRLARAVTGRPRIIRFEGHFHGWHDSAAPGADPDDPHAGLSADILGNILTLPARLELVAATLATNDDIAAVILEPTGAAYGIVPLADAFLQQVRTLTAEHGVLLICDEVVTGFRVSPGGAAARAGVTPDLTCLAKILAGGLPGGAVVGKAEIMDRLASGPDRRDVRGRIRHQGTYNANPLSAAAGVACLELVATGEPGHLAALRGRELAEAMNEVLRTRHLHGFTAYGDGSIVHLFADPTSQVSPGDVPTGVPLATLKRGGDATITHALRMALQINGVDLMRGRSAFVSSVHTSEHVQATAAALDDALAMLKAAGMIKQ</sequence>
<evidence type="ECO:0000313" key="4">
    <source>
        <dbReference type="EMBL" id="PDV96504.1"/>
    </source>
</evidence>
<proteinExistence type="inferred from homology"/>
<dbReference type="InterPro" id="IPR015424">
    <property type="entry name" value="PyrdxlP-dep_Trfase"/>
</dbReference>
<protein>
    <submittedName>
        <fullName evidence="4">Aminotransferase class III</fullName>
    </submittedName>
</protein>
<keyword evidence="4" id="KW-0808">Transferase</keyword>
<dbReference type="SUPFAM" id="SSF53383">
    <property type="entry name" value="PLP-dependent transferases"/>
    <property type="match status" value="1"/>
</dbReference>
<evidence type="ECO:0000256" key="2">
    <source>
        <dbReference type="ARBA" id="ARBA00022898"/>
    </source>
</evidence>
<keyword evidence="5" id="KW-1185">Reference proteome</keyword>
<comment type="caution">
    <text evidence="4">The sequence shown here is derived from an EMBL/GenBank/DDBJ whole genome shotgun (WGS) entry which is preliminary data.</text>
</comment>
<accession>A0A2H3KFN1</accession>
<dbReference type="InterPro" id="IPR015422">
    <property type="entry name" value="PyrdxlP-dep_Trfase_small"/>
</dbReference>
<dbReference type="InterPro" id="IPR015421">
    <property type="entry name" value="PyrdxlP-dep_Trfase_major"/>
</dbReference>
<dbReference type="Pfam" id="PF00202">
    <property type="entry name" value="Aminotran_3"/>
    <property type="match status" value="1"/>
</dbReference>
<reference evidence="4 5" key="1">
    <citation type="submission" date="2016-05" db="EMBL/GenBank/DDBJ databases">
        <authorList>
            <person name="Lavstsen T."/>
            <person name="Jespersen J.S."/>
        </authorList>
    </citation>
    <scope>NUCLEOTIDE SEQUENCE [LARGE SCALE GENOMIC DNA]</scope>
    <source>
        <strain evidence="4 5">B7-9</strain>
    </source>
</reference>
<evidence type="ECO:0000256" key="1">
    <source>
        <dbReference type="ARBA" id="ARBA00001933"/>
    </source>
</evidence>
<dbReference type="Proteomes" id="UP000220922">
    <property type="component" value="Unassembled WGS sequence"/>
</dbReference>
<dbReference type="Gene3D" id="3.40.640.10">
    <property type="entry name" value="Type I PLP-dependent aspartate aminotransferase-like (Major domain)"/>
    <property type="match status" value="1"/>
</dbReference>
<dbReference type="PANTHER" id="PTHR43713">
    <property type="entry name" value="GLUTAMATE-1-SEMIALDEHYDE 2,1-AMINOMUTASE"/>
    <property type="match status" value="1"/>
</dbReference>
<evidence type="ECO:0000256" key="3">
    <source>
        <dbReference type="RuleBase" id="RU003560"/>
    </source>
</evidence>
<dbReference type="CDD" id="cd00610">
    <property type="entry name" value="OAT_like"/>
    <property type="match status" value="1"/>
</dbReference>
<dbReference type="RefSeq" id="WP_097655405.1">
    <property type="nucleotide sequence ID" value="NZ_LYXE01000193.1"/>
</dbReference>
<dbReference type="PROSITE" id="PS00600">
    <property type="entry name" value="AA_TRANSFER_CLASS_3"/>
    <property type="match status" value="1"/>
</dbReference>
<dbReference type="OrthoDB" id="9807885at2"/>
<dbReference type="EMBL" id="LYXE01000193">
    <property type="protein sequence ID" value="PDV96504.1"/>
    <property type="molecule type" value="Genomic_DNA"/>
</dbReference>
<comment type="cofactor">
    <cofactor evidence="1">
        <name>pyridoxal 5'-phosphate</name>
        <dbReference type="ChEBI" id="CHEBI:597326"/>
    </cofactor>
</comment>
<keyword evidence="2 3" id="KW-0663">Pyridoxal phosphate</keyword>
<keyword evidence="4" id="KW-0032">Aminotransferase</keyword>
<dbReference type="GO" id="GO:0030170">
    <property type="term" value="F:pyridoxal phosphate binding"/>
    <property type="evidence" value="ECO:0007669"/>
    <property type="project" value="InterPro"/>
</dbReference>
<dbReference type="Gene3D" id="3.90.1150.10">
    <property type="entry name" value="Aspartate Aminotransferase, domain 1"/>
    <property type="match status" value="1"/>
</dbReference>
<name>A0A2H3KFN1_9CHLR</name>
<dbReference type="GO" id="GO:0008483">
    <property type="term" value="F:transaminase activity"/>
    <property type="evidence" value="ECO:0007669"/>
    <property type="project" value="UniProtKB-KW"/>
</dbReference>
<dbReference type="PANTHER" id="PTHR43713:SF3">
    <property type="entry name" value="GLUTAMATE-1-SEMIALDEHYDE 2,1-AMINOMUTASE 1, CHLOROPLASTIC-RELATED"/>
    <property type="match status" value="1"/>
</dbReference>
<evidence type="ECO:0000313" key="5">
    <source>
        <dbReference type="Proteomes" id="UP000220922"/>
    </source>
</evidence>
<dbReference type="AlphaFoldDB" id="A0A2H3KFN1"/>
<dbReference type="InterPro" id="IPR049704">
    <property type="entry name" value="Aminotrans_3_PPA_site"/>
</dbReference>